<reference evidence="1 2" key="1">
    <citation type="journal article" date="2021" name="Res Sq">
        <title>Streptomyces Pimoensis sp. nov., Isolated From the Taklimakan Desert in Xinjiang, China.</title>
        <authorList>
            <person name="Zhang P."/>
            <person name="Luo X."/>
            <person name="Luo X."/>
            <person name="Liu Z."/>
            <person name="Xia Z."/>
            <person name="Wan C."/>
            <person name="zhang L."/>
        </authorList>
    </citation>
    <scope>NUCLEOTIDE SEQUENCE [LARGE SCALE GENOMIC DNA]</scope>
    <source>
        <strain evidence="1 2">TRM75549</strain>
    </source>
</reference>
<sequence length="69" mass="7138">MTTGSSSAGSTRRSAPVPSRCRITRRVYLRVDAAEGHVCDDARAGVRTALDPLFPAAVGAGPPCRTGNP</sequence>
<proteinExistence type="predicted"/>
<evidence type="ECO:0000313" key="1">
    <source>
        <dbReference type="EMBL" id="MEZ3180660.1"/>
    </source>
</evidence>
<keyword evidence="2" id="KW-1185">Reference proteome</keyword>
<dbReference type="Proteomes" id="UP001567537">
    <property type="component" value="Unassembled WGS sequence"/>
</dbReference>
<organism evidence="1 2">
    <name type="scientific">Streptomyces pimonensis</name>
    <dbReference type="NCBI Taxonomy" id="2860288"/>
    <lineage>
        <taxon>Bacteria</taxon>
        <taxon>Bacillati</taxon>
        <taxon>Actinomycetota</taxon>
        <taxon>Actinomycetes</taxon>
        <taxon>Kitasatosporales</taxon>
        <taxon>Streptomycetaceae</taxon>
        <taxon>Streptomyces</taxon>
    </lineage>
</organism>
<comment type="caution">
    <text evidence="1">The sequence shown here is derived from an EMBL/GenBank/DDBJ whole genome shotgun (WGS) entry which is preliminary data.</text>
</comment>
<dbReference type="RefSeq" id="WP_371239581.1">
    <property type="nucleotide sequence ID" value="NZ_JAHWZY010000018.1"/>
</dbReference>
<accession>A0ABV4J164</accession>
<evidence type="ECO:0000313" key="2">
    <source>
        <dbReference type="Proteomes" id="UP001567537"/>
    </source>
</evidence>
<gene>
    <name evidence="1" type="ORF">KYY02_18790</name>
</gene>
<protein>
    <submittedName>
        <fullName evidence="1">Uncharacterized protein</fullName>
    </submittedName>
</protein>
<dbReference type="EMBL" id="JAHWZY010000018">
    <property type="protein sequence ID" value="MEZ3180660.1"/>
    <property type="molecule type" value="Genomic_DNA"/>
</dbReference>
<name>A0ABV4J164_9ACTN</name>